<keyword evidence="7" id="KW-0472">Membrane</keyword>
<keyword evidence="10" id="KW-1185">Reference proteome</keyword>
<organism evidence="9 10">
    <name type="scientific">[Clostridium] asparagiforme DSM 15981</name>
    <dbReference type="NCBI Taxonomy" id="518636"/>
    <lineage>
        <taxon>Bacteria</taxon>
        <taxon>Bacillati</taxon>
        <taxon>Bacillota</taxon>
        <taxon>Clostridia</taxon>
        <taxon>Lachnospirales</taxon>
        <taxon>Lachnospiraceae</taxon>
        <taxon>Enterocloster</taxon>
    </lineage>
</organism>
<dbReference type="Pfam" id="PF00005">
    <property type="entry name" value="ABC_tran"/>
    <property type="match status" value="1"/>
</dbReference>
<dbReference type="GO" id="GO:0005524">
    <property type="term" value="F:ATP binding"/>
    <property type="evidence" value="ECO:0007669"/>
    <property type="project" value="UniProtKB-KW"/>
</dbReference>
<dbReference type="GO" id="GO:0015833">
    <property type="term" value="P:peptide transport"/>
    <property type="evidence" value="ECO:0007669"/>
    <property type="project" value="InterPro"/>
</dbReference>
<dbReference type="AlphaFoldDB" id="C0DAD2"/>
<evidence type="ECO:0000256" key="7">
    <source>
        <dbReference type="ARBA" id="ARBA00023136"/>
    </source>
</evidence>
<dbReference type="Proteomes" id="UP000004756">
    <property type="component" value="Unassembled WGS sequence"/>
</dbReference>
<sequence>MTETQKGNNMSHILEVEGLTTVFDGDGGQMTSADGISFYVDPGEIVCIVGESGCGKSVTSLSLMSLLGRGGKVRAGKALFEGRDLLSMSEKELDKIRGDAVTMIFQDPLTSLNPVFTIGRQITESIRVHMHLDKEAAFKRAVSLLEKVGMPDAASVMKKYPHLLSGGQRQRVMIAMALSCRPRLLIADEPTTALDVTIQAQIMQLLKELQKDLGMAVILITHDIGLVAQMADRVLVMYAGQIIEQAPVLRLFDEPGHPYTQALLRSVPSIPRFSGSREEVLAAQEADGKRLESIQGVVPEHYDRITGCRFADRCPYEEERCHEPQEEVACGPAHVARCWKTARLEQTDGMNQEKEG</sequence>
<dbReference type="InterPro" id="IPR017871">
    <property type="entry name" value="ABC_transporter-like_CS"/>
</dbReference>
<feature type="domain" description="ABC transporter" evidence="8">
    <location>
        <begin position="14"/>
        <end position="264"/>
    </location>
</feature>
<reference evidence="9 10" key="1">
    <citation type="submission" date="2009-02" db="EMBL/GenBank/DDBJ databases">
        <title>Draft genome sequence of Clostridium asparagiforme (DSM 15981).</title>
        <authorList>
            <person name="Sudarsanam P."/>
            <person name="Ley R."/>
            <person name="Guruge J."/>
            <person name="Turnbaugh P.J."/>
            <person name="Mahowald M."/>
            <person name="Liep D."/>
            <person name="Gordon J."/>
        </authorList>
    </citation>
    <scope>NUCLEOTIDE SEQUENCE [LARGE SCALE GENOMIC DNA]</scope>
    <source>
        <strain evidence="9 10">DSM 15981</strain>
    </source>
</reference>
<dbReference type="SMART" id="SM00382">
    <property type="entry name" value="AAA"/>
    <property type="match status" value="1"/>
</dbReference>
<comment type="subcellular location">
    <subcellularLocation>
        <location evidence="1">Cell membrane</location>
        <topology evidence="1">Peripheral membrane protein</topology>
    </subcellularLocation>
</comment>
<dbReference type="Pfam" id="PF08352">
    <property type="entry name" value="oligo_HPY"/>
    <property type="match status" value="1"/>
</dbReference>
<protein>
    <submittedName>
        <fullName evidence="9">ABC transporter, ATP-binding protein</fullName>
    </submittedName>
</protein>
<dbReference type="NCBIfam" id="TIGR01727">
    <property type="entry name" value="oligo_HPY"/>
    <property type="match status" value="1"/>
</dbReference>
<proteinExistence type="inferred from homology"/>
<evidence type="ECO:0000259" key="8">
    <source>
        <dbReference type="PROSITE" id="PS50893"/>
    </source>
</evidence>
<dbReference type="GO" id="GO:0016887">
    <property type="term" value="F:ATP hydrolysis activity"/>
    <property type="evidence" value="ECO:0007669"/>
    <property type="project" value="InterPro"/>
</dbReference>
<dbReference type="InterPro" id="IPR050388">
    <property type="entry name" value="ABC_Ni/Peptide_Import"/>
</dbReference>
<name>C0DAD2_9FIRM</name>
<dbReference type="EMBL" id="ACCJ01000535">
    <property type="protein sequence ID" value="EEG51648.1"/>
    <property type="molecule type" value="Genomic_DNA"/>
</dbReference>
<accession>C0DAD2</accession>
<keyword evidence="4" id="KW-1003">Cell membrane</keyword>
<evidence type="ECO:0000256" key="2">
    <source>
        <dbReference type="ARBA" id="ARBA00005417"/>
    </source>
</evidence>
<evidence type="ECO:0000256" key="1">
    <source>
        <dbReference type="ARBA" id="ARBA00004202"/>
    </source>
</evidence>
<comment type="caution">
    <text evidence="9">The sequence shown here is derived from an EMBL/GenBank/DDBJ whole genome shotgun (WGS) entry which is preliminary data.</text>
</comment>
<evidence type="ECO:0000256" key="4">
    <source>
        <dbReference type="ARBA" id="ARBA00022475"/>
    </source>
</evidence>
<dbReference type="InterPro" id="IPR003439">
    <property type="entry name" value="ABC_transporter-like_ATP-bd"/>
</dbReference>
<dbReference type="PROSITE" id="PS50893">
    <property type="entry name" value="ABC_TRANSPORTER_2"/>
    <property type="match status" value="1"/>
</dbReference>
<dbReference type="PROSITE" id="PS00211">
    <property type="entry name" value="ABC_TRANSPORTER_1"/>
    <property type="match status" value="1"/>
</dbReference>
<keyword evidence="5" id="KW-0547">Nucleotide-binding</keyword>
<dbReference type="FunFam" id="3.40.50.300:FF:000016">
    <property type="entry name" value="Oligopeptide ABC transporter ATP-binding component"/>
    <property type="match status" value="1"/>
</dbReference>
<evidence type="ECO:0000256" key="6">
    <source>
        <dbReference type="ARBA" id="ARBA00022840"/>
    </source>
</evidence>
<dbReference type="SUPFAM" id="SSF52540">
    <property type="entry name" value="P-loop containing nucleoside triphosphate hydrolases"/>
    <property type="match status" value="1"/>
</dbReference>
<dbReference type="PANTHER" id="PTHR43297:SF2">
    <property type="entry name" value="DIPEPTIDE TRANSPORT ATP-BINDING PROTEIN DPPD"/>
    <property type="match status" value="1"/>
</dbReference>
<dbReference type="CDD" id="cd03257">
    <property type="entry name" value="ABC_NikE_OppD_transporters"/>
    <property type="match status" value="1"/>
</dbReference>
<keyword evidence="3" id="KW-0813">Transport</keyword>
<dbReference type="GO" id="GO:0005886">
    <property type="term" value="C:plasma membrane"/>
    <property type="evidence" value="ECO:0007669"/>
    <property type="project" value="UniProtKB-SubCell"/>
</dbReference>
<keyword evidence="6 9" id="KW-0067">ATP-binding</keyword>
<evidence type="ECO:0000256" key="3">
    <source>
        <dbReference type="ARBA" id="ARBA00022448"/>
    </source>
</evidence>
<dbReference type="Gene3D" id="3.40.50.300">
    <property type="entry name" value="P-loop containing nucleotide triphosphate hydrolases"/>
    <property type="match status" value="1"/>
</dbReference>
<evidence type="ECO:0000313" key="9">
    <source>
        <dbReference type="EMBL" id="EEG51648.1"/>
    </source>
</evidence>
<evidence type="ECO:0000256" key="5">
    <source>
        <dbReference type="ARBA" id="ARBA00022741"/>
    </source>
</evidence>
<comment type="similarity">
    <text evidence="2">Belongs to the ABC transporter superfamily.</text>
</comment>
<dbReference type="HOGENOM" id="CLU_000604_1_23_9"/>
<dbReference type="InterPro" id="IPR027417">
    <property type="entry name" value="P-loop_NTPase"/>
</dbReference>
<dbReference type="PANTHER" id="PTHR43297">
    <property type="entry name" value="OLIGOPEPTIDE TRANSPORT ATP-BINDING PROTEIN APPD"/>
    <property type="match status" value="1"/>
</dbReference>
<evidence type="ECO:0000313" key="10">
    <source>
        <dbReference type="Proteomes" id="UP000004756"/>
    </source>
</evidence>
<dbReference type="InterPro" id="IPR013563">
    <property type="entry name" value="Oligopep_ABC_C"/>
</dbReference>
<dbReference type="InterPro" id="IPR003593">
    <property type="entry name" value="AAA+_ATPase"/>
</dbReference>
<gene>
    <name evidence="9" type="ORF">CLOSTASPAR_06235</name>
</gene>